<gene>
    <name evidence="2" type="ORF">E7681_01440</name>
</gene>
<organism evidence="2 3">
    <name type="scientific">Thalassobius vesicularis</name>
    <dbReference type="NCBI Taxonomy" id="1294297"/>
    <lineage>
        <taxon>Bacteria</taxon>
        <taxon>Pseudomonadati</taxon>
        <taxon>Pseudomonadota</taxon>
        <taxon>Alphaproteobacteria</taxon>
        <taxon>Rhodobacterales</taxon>
        <taxon>Roseobacteraceae</taxon>
        <taxon>Thalassovita</taxon>
    </lineage>
</organism>
<evidence type="ECO:0000256" key="1">
    <source>
        <dbReference type="SAM" id="Phobius"/>
    </source>
</evidence>
<keyword evidence="1" id="KW-1133">Transmembrane helix</keyword>
<keyword evidence="1" id="KW-0812">Transmembrane</keyword>
<proteinExistence type="predicted"/>
<keyword evidence="1" id="KW-0472">Membrane</keyword>
<dbReference type="RefSeq" id="WP_136337477.1">
    <property type="nucleotide sequence ID" value="NZ_SSMD01000001.1"/>
</dbReference>
<evidence type="ECO:0000313" key="3">
    <source>
        <dbReference type="Proteomes" id="UP000306113"/>
    </source>
</evidence>
<keyword evidence="3" id="KW-1185">Reference proteome</keyword>
<protein>
    <submittedName>
        <fullName evidence="2">Uncharacterized protein</fullName>
    </submittedName>
</protein>
<feature type="transmembrane region" description="Helical" evidence="1">
    <location>
        <begin position="75"/>
        <end position="98"/>
    </location>
</feature>
<dbReference type="EMBL" id="SSMD01000001">
    <property type="protein sequence ID" value="THD76534.1"/>
    <property type="molecule type" value="Genomic_DNA"/>
</dbReference>
<accession>A0A4S3MFM4</accession>
<dbReference type="AlphaFoldDB" id="A0A4S3MFM4"/>
<feature type="transmembrane region" description="Helical" evidence="1">
    <location>
        <begin position="44"/>
        <end position="63"/>
    </location>
</feature>
<name>A0A4S3MFM4_9RHOB</name>
<dbReference type="OrthoDB" id="7852914at2"/>
<reference evidence="2 3" key="1">
    <citation type="submission" date="2019-04" db="EMBL/GenBank/DDBJ databases">
        <title>Draft genome sequence of Youngimonas vesicularis.</title>
        <authorList>
            <person name="Hameed A."/>
        </authorList>
    </citation>
    <scope>NUCLEOTIDE SEQUENCE [LARGE SCALE GENOMIC DNA]</scope>
    <source>
        <strain evidence="2 3">CC-AMW-E</strain>
    </source>
</reference>
<sequence length="190" mass="21332">MGTHGAHPKTQVIFKFVALLALLVGYFLYLGFKYDFATGGVAAGLTWSFFVLCTPVADAGFLLDFPLRLLFGIRMVLSEVAVWAIAIGLNGAVLAWAPHYYDTTILSRLLHQILTMPWPYWSIIALSGIGTFLSIRFGDELMDVLHHRDRAFFHAHHWKHELILIAFFVAVLFSYYRLIASLGLESVING</sequence>
<comment type="caution">
    <text evidence="2">The sequence shown here is derived from an EMBL/GenBank/DDBJ whole genome shotgun (WGS) entry which is preliminary data.</text>
</comment>
<feature type="transmembrane region" description="Helical" evidence="1">
    <location>
        <begin position="158"/>
        <end position="176"/>
    </location>
</feature>
<feature type="transmembrane region" description="Helical" evidence="1">
    <location>
        <begin position="118"/>
        <end position="137"/>
    </location>
</feature>
<evidence type="ECO:0000313" key="2">
    <source>
        <dbReference type="EMBL" id="THD76534.1"/>
    </source>
</evidence>
<dbReference type="Proteomes" id="UP000306113">
    <property type="component" value="Unassembled WGS sequence"/>
</dbReference>
<feature type="transmembrane region" description="Helical" evidence="1">
    <location>
        <begin position="12"/>
        <end position="32"/>
    </location>
</feature>